<name>A0A7W3QSC6_ACTNM</name>
<organism evidence="1 2">
    <name type="scientific">Actinomadura namibiensis</name>
    <dbReference type="NCBI Taxonomy" id="182080"/>
    <lineage>
        <taxon>Bacteria</taxon>
        <taxon>Bacillati</taxon>
        <taxon>Actinomycetota</taxon>
        <taxon>Actinomycetes</taxon>
        <taxon>Streptosporangiales</taxon>
        <taxon>Thermomonosporaceae</taxon>
        <taxon>Actinomadura</taxon>
    </lineage>
</organism>
<dbReference type="RefSeq" id="WP_182849319.1">
    <property type="nucleotide sequence ID" value="NZ_BAAALP010000073.1"/>
</dbReference>
<protein>
    <submittedName>
        <fullName evidence="1">Putative ATPase</fullName>
    </submittedName>
</protein>
<evidence type="ECO:0000313" key="1">
    <source>
        <dbReference type="EMBL" id="MBA8957507.1"/>
    </source>
</evidence>
<gene>
    <name evidence="1" type="ORF">HNR61_009200</name>
</gene>
<reference evidence="1 2" key="1">
    <citation type="submission" date="2020-08" db="EMBL/GenBank/DDBJ databases">
        <title>Genomic Encyclopedia of Type Strains, Phase IV (KMG-IV): sequencing the most valuable type-strain genomes for metagenomic binning, comparative biology and taxonomic classification.</title>
        <authorList>
            <person name="Goeker M."/>
        </authorList>
    </citation>
    <scope>NUCLEOTIDE SEQUENCE [LARGE SCALE GENOMIC DNA]</scope>
    <source>
        <strain evidence="1 2">DSM 44197</strain>
    </source>
</reference>
<comment type="caution">
    <text evidence="1">The sequence shown here is derived from an EMBL/GenBank/DDBJ whole genome shotgun (WGS) entry which is preliminary data.</text>
</comment>
<accession>A0A7W3QSC6</accession>
<dbReference type="AlphaFoldDB" id="A0A7W3QSC6"/>
<dbReference type="Proteomes" id="UP000572680">
    <property type="component" value="Unassembled WGS sequence"/>
</dbReference>
<evidence type="ECO:0000313" key="2">
    <source>
        <dbReference type="Proteomes" id="UP000572680"/>
    </source>
</evidence>
<dbReference type="EMBL" id="JACJIA010000024">
    <property type="protein sequence ID" value="MBA8957507.1"/>
    <property type="molecule type" value="Genomic_DNA"/>
</dbReference>
<keyword evidence="2" id="KW-1185">Reference proteome</keyword>
<sequence>MAIALREDSALVTGRKRGGKTNLLDVLTLQVARCRDALSWHIDMNGGGMSQIWLNA</sequence>
<proteinExistence type="predicted"/>